<proteinExistence type="predicted"/>
<evidence type="ECO:0000256" key="1">
    <source>
        <dbReference type="ARBA" id="ARBA00022722"/>
    </source>
</evidence>
<reference evidence="7" key="1">
    <citation type="submission" date="2020-11" db="EMBL/GenBank/DDBJ databases">
        <title>Multidrug resistant novel bacterium Savagea serpentis sp. nov., isolated from the scats of a vine snake (Ahaetulla nasuta).</title>
        <authorList>
            <person name="Venkata Ramana V."/>
            <person name="Vikas Patil S."/>
            <person name="Yogita Lugani V."/>
        </authorList>
    </citation>
    <scope>NUCLEOTIDE SEQUENCE</scope>
    <source>
        <strain evidence="7">SN6</strain>
    </source>
</reference>
<dbReference type="Proteomes" id="UP000622653">
    <property type="component" value="Unassembled WGS sequence"/>
</dbReference>
<keyword evidence="3" id="KW-0238">DNA-binding</keyword>
<dbReference type="CDD" id="cd09898">
    <property type="entry name" value="H3TH_53EXO"/>
    <property type="match status" value="1"/>
</dbReference>
<dbReference type="GO" id="GO:0033567">
    <property type="term" value="P:DNA replication, Okazaki fragment processing"/>
    <property type="evidence" value="ECO:0007669"/>
    <property type="project" value="InterPro"/>
</dbReference>
<keyword evidence="8" id="KW-1185">Reference proteome</keyword>
<dbReference type="GO" id="GO:0008409">
    <property type="term" value="F:5'-3' exonuclease activity"/>
    <property type="evidence" value="ECO:0007669"/>
    <property type="project" value="InterPro"/>
</dbReference>
<dbReference type="RefSeq" id="WP_194563398.1">
    <property type="nucleotide sequence ID" value="NZ_JADKPV010000006.1"/>
</dbReference>
<dbReference type="EMBL" id="JADKPV010000006">
    <property type="protein sequence ID" value="MBF4501918.1"/>
    <property type="molecule type" value="Genomic_DNA"/>
</dbReference>
<name>A0A8J7G9V6_9BACL</name>
<dbReference type="SUPFAM" id="SSF47807">
    <property type="entry name" value="5' to 3' exonuclease, C-terminal subdomain"/>
    <property type="match status" value="1"/>
</dbReference>
<sequence>MNEQKERLLIVDGMALLFRSYFATAAMGNFFPNEAGVPTNAVQGYLRHVMTAEKLFSPQYLVVCWDMGAKTFRNDIYEGYKAHRPEPAPELVPQFDMTREASKQMGYYNTGFVNIEADDVIGSIVEKYSETYDITIVSGDKDLFQLLRPNVTIAIVKKGYSEYDLYTEERFTEEYGFSPEQYIDYKAFIGDNADGYPGVKGIGPKTATKLIQTYGSIEGVLANREELTKGVQTKLSADEEMLHISYKLAAIHCEVDIELKEEEMRVPKWTPHIAKAFQEAGYSLVLRYRDSLMK</sequence>
<evidence type="ECO:0000313" key="8">
    <source>
        <dbReference type="Proteomes" id="UP000622653"/>
    </source>
</evidence>
<comment type="caution">
    <text evidence="7">The sequence shown here is derived from an EMBL/GenBank/DDBJ whole genome shotgun (WGS) entry which is preliminary data.</text>
</comment>
<gene>
    <name evidence="7" type="ORF">IRY55_11135</name>
</gene>
<accession>A0A8J7G9V6</accession>
<dbReference type="InterPro" id="IPR029060">
    <property type="entry name" value="PIN-like_dom_sf"/>
</dbReference>
<evidence type="ECO:0000259" key="6">
    <source>
        <dbReference type="SMART" id="SM00475"/>
    </source>
</evidence>
<evidence type="ECO:0000256" key="5">
    <source>
        <dbReference type="ARBA" id="ARBA00050026"/>
    </source>
</evidence>
<dbReference type="PANTHER" id="PTHR42646:SF2">
    <property type="entry name" value="5'-3' EXONUCLEASE FAMILY PROTEIN"/>
    <property type="match status" value="1"/>
</dbReference>
<dbReference type="Pfam" id="PF02739">
    <property type="entry name" value="5_3_exonuc_N"/>
    <property type="match status" value="1"/>
</dbReference>
<dbReference type="Pfam" id="PF01367">
    <property type="entry name" value="5_3_exonuc"/>
    <property type="match status" value="1"/>
</dbReference>
<keyword evidence="1" id="KW-0540">Nuclease</keyword>
<dbReference type="InterPro" id="IPR008918">
    <property type="entry name" value="HhH2"/>
</dbReference>
<dbReference type="InterPro" id="IPR038969">
    <property type="entry name" value="FEN"/>
</dbReference>
<dbReference type="CDD" id="cd09859">
    <property type="entry name" value="PIN_53EXO"/>
    <property type="match status" value="1"/>
</dbReference>
<keyword evidence="7" id="KW-0269">Exonuclease</keyword>
<dbReference type="InterPro" id="IPR020045">
    <property type="entry name" value="DNA_polI_H3TH"/>
</dbReference>
<dbReference type="GO" id="GO:0003677">
    <property type="term" value="F:DNA binding"/>
    <property type="evidence" value="ECO:0007669"/>
    <property type="project" value="UniProtKB-KW"/>
</dbReference>
<dbReference type="PANTHER" id="PTHR42646">
    <property type="entry name" value="FLAP ENDONUCLEASE XNI"/>
    <property type="match status" value="1"/>
</dbReference>
<dbReference type="InterPro" id="IPR002421">
    <property type="entry name" value="5-3_exonuclease"/>
</dbReference>
<comment type="function">
    <text evidence="4">5'-3' exonuclease acting preferentially on double-stranded DNA.</text>
</comment>
<dbReference type="FunFam" id="1.10.150.20:FF:000003">
    <property type="entry name" value="DNA polymerase I"/>
    <property type="match status" value="1"/>
</dbReference>
<dbReference type="Gene3D" id="3.40.50.1010">
    <property type="entry name" value="5'-nuclease"/>
    <property type="match status" value="1"/>
</dbReference>
<dbReference type="SUPFAM" id="SSF88723">
    <property type="entry name" value="PIN domain-like"/>
    <property type="match status" value="1"/>
</dbReference>
<dbReference type="SMART" id="SM00475">
    <property type="entry name" value="53EXOc"/>
    <property type="match status" value="1"/>
</dbReference>
<dbReference type="SMART" id="SM00279">
    <property type="entry name" value="HhH2"/>
    <property type="match status" value="1"/>
</dbReference>
<evidence type="ECO:0000256" key="4">
    <source>
        <dbReference type="ARBA" id="ARBA00049957"/>
    </source>
</evidence>
<dbReference type="AlphaFoldDB" id="A0A8J7G9V6"/>
<dbReference type="InterPro" id="IPR020046">
    <property type="entry name" value="5-3_exonucl_a-hlix_arch_N"/>
</dbReference>
<dbReference type="Gene3D" id="1.10.150.20">
    <property type="entry name" value="5' to 3' exonuclease, C-terminal subdomain"/>
    <property type="match status" value="1"/>
</dbReference>
<evidence type="ECO:0000256" key="3">
    <source>
        <dbReference type="ARBA" id="ARBA00023125"/>
    </source>
</evidence>
<organism evidence="7 8">
    <name type="scientific">Savagea serpentis</name>
    <dbReference type="NCBI Taxonomy" id="2785297"/>
    <lineage>
        <taxon>Bacteria</taxon>
        <taxon>Bacillati</taxon>
        <taxon>Bacillota</taxon>
        <taxon>Bacilli</taxon>
        <taxon>Bacillales</taxon>
        <taxon>Caryophanaceae</taxon>
        <taxon>Savagea</taxon>
    </lineage>
</organism>
<dbReference type="GO" id="GO:0017108">
    <property type="term" value="F:5'-flap endonuclease activity"/>
    <property type="evidence" value="ECO:0007669"/>
    <property type="project" value="InterPro"/>
</dbReference>
<evidence type="ECO:0000313" key="7">
    <source>
        <dbReference type="EMBL" id="MBF4501918.1"/>
    </source>
</evidence>
<dbReference type="InterPro" id="IPR036279">
    <property type="entry name" value="5-3_exonuclease_C_sf"/>
</dbReference>
<evidence type="ECO:0000256" key="2">
    <source>
        <dbReference type="ARBA" id="ARBA00022801"/>
    </source>
</evidence>
<keyword evidence="2" id="KW-0378">Hydrolase</keyword>
<feature type="domain" description="5'-3' exonuclease" evidence="6">
    <location>
        <begin position="4"/>
        <end position="267"/>
    </location>
</feature>
<protein>
    <recommendedName>
        <fullName evidence="5">5'-3' exonuclease</fullName>
    </recommendedName>
</protein>